<dbReference type="PANTHER" id="PTHR42872:SF6">
    <property type="entry name" value="PROTEIN-GLUTAMATE METHYLESTERASE_PROTEIN-GLUTAMINE GLUTAMINASE"/>
    <property type="match status" value="1"/>
</dbReference>
<comment type="caution">
    <text evidence="8">The sequence shown here is derived from an EMBL/GenBank/DDBJ whole genome shotgun (WGS) entry which is preliminary data.</text>
</comment>
<reference evidence="8 9" key="1">
    <citation type="submission" date="2019-07" db="EMBL/GenBank/DDBJ databases">
        <title>Whole genome shotgun sequence of Acetobacter oeni NBRC 105207.</title>
        <authorList>
            <person name="Hosoyama A."/>
            <person name="Uohara A."/>
            <person name="Ohji S."/>
            <person name="Ichikawa N."/>
        </authorList>
    </citation>
    <scope>NUCLEOTIDE SEQUENCE [LARGE SCALE GENOMIC DNA]</scope>
    <source>
        <strain evidence="8 9">NBRC 105207</strain>
    </source>
</reference>
<dbReference type="Pfam" id="PF01339">
    <property type="entry name" value="CheB_methylest"/>
    <property type="match status" value="1"/>
</dbReference>
<organism evidence="8 9">
    <name type="scientific">Acetobacter oeni</name>
    <dbReference type="NCBI Taxonomy" id="304077"/>
    <lineage>
        <taxon>Bacteria</taxon>
        <taxon>Pseudomonadati</taxon>
        <taxon>Pseudomonadota</taxon>
        <taxon>Alphaproteobacteria</taxon>
        <taxon>Acetobacterales</taxon>
        <taxon>Acetobacteraceae</taxon>
        <taxon>Acetobacter</taxon>
    </lineage>
</organism>
<name>A0A511XK86_9PROT</name>
<keyword evidence="1" id="KW-0963">Cytoplasm</keyword>
<evidence type="ECO:0000313" key="9">
    <source>
        <dbReference type="Proteomes" id="UP000321746"/>
    </source>
</evidence>
<dbReference type="GO" id="GO:0008984">
    <property type="term" value="F:protein-glutamate methylesterase activity"/>
    <property type="evidence" value="ECO:0007669"/>
    <property type="project" value="UniProtKB-EC"/>
</dbReference>
<dbReference type="InterPro" id="IPR001789">
    <property type="entry name" value="Sig_transdc_resp-reg_receiver"/>
</dbReference>
<evidence type="ECO:0000259" key="7">
    <source>
        <dbReference type="PROSITE" id="PS50110"/>
    </source>
</evidence>
<dbReference type="SUPFAM" id="SSF52738">
    <property type="entry name" value="Methylesterase CheB, C-terminal domain"/>
    <property type="match status" value="1"/>
</dbReference>
<dbReference type="SMART" id="SM00448">
    <property type="entry name" value="REC"/>
    <property type="match status" value="1"/>
</dbReference>
<dbReference type="RefSeq" id="WP_146887850.1">
    <property type="nucleotide sequence ID" value="NZ_BJYG01000019.1"/>
</dbReference>
<keyword evidence="2" id="KW-0145">Chemotaxis</keyword>
<dbReference type="EC" id="3.1.1.61" evidence="4"/>
<gene>
    <name evidence="8" type="primary">cheB</name>
    <name evidence="8" type="ORF">AOE01nite_15890</name>
</gene>
<proteinExistence type="predicted"/>
<dbReference type="GO" id="GO:0005737">
    <property type="term" value="C:cytoplasm"/>
    <property type="evidence" value="ECO:0007669"/>
    <property type="project" value="InterPro"/>
</dbReference>
<dbReference type="PROSITE" id="PS50110">
    <property type="entry name" value="RESPONSE_REGULATORY"/>
    <property type="match status" value="1"/>
</dbReference>
<dbReference type="OrthoDB" id="9793421at2"/>
<protein>
    <recommendedName>
        <fullName evidence="4">protein-glutamate methylesterase</fullName>
        <ecNumber evidence="4">3.1.1.61</ecNumber>
    </recommendedName>
</protein>
<comment type="caution">
    <text evidence="6">Lacks conserved residue(s) required for the propagation of feature annotation.</text>
</comment>
<comment type="catalytic activity">
    <reaction evidence="5">
        <text>[protein]-L-glutamate 5-O-methyl ester + H2O = L-glutamyl-[protein] + methanol + H(+)</text>
        <dbReference type="Rhea" id="RHEA:23236"/>
        <dbReference type="Rhea" id="RHEA-COMP:10208"/>
        <dbReference type="Rhea" id="RHEA-COMP:10311"/>
        <dbReference type="ChEBI" id="CHEBI:15377"/>
        <dbReference type="ChEBI" id="CHEBI:15378"/>
        <dbReference type="ChEBI" id="CHEBI:17790"/>
        <dbReference type="ChEBI" id="CHEBI:29973"/>
        <dbReference type="ChEBI" id="CHEBI:82795"/>
        <dbReference type="EC" id="3.1.1.61"/>
    </reaction>
</comment>
<evidence type="ECO:0000256" key="2">
    <source>
        <dbReference type="ARBA" id="ARBA00022500"/>
    </source>
</evidence>
<evidence type="ECO:0000256" key="1">
    <source>
        <dbReference type="ARBA" id="ARBA00022490"/>
    </source>
</evidence>
<dbReference type="InterPro" id="IPR000673">
    <property type="entry name" value="Sig_transdc_resp-reg_Me-estase"/>
</dbReference>
<evidence type="ECO:0000256" key="5">
    <source>
        <dbReference type="ARBA" id="ARBA00048267"/>
    </source>
</evidence>
<dbReference type="Pfam" id="PF00072">
    <property type="entry name" value="Response_reg"/>
    <property type="match status" value="1"/>
</dbReference>
<dbReference type="InterPro" id="IPR035909">
    <property type="entry name" value="CheB_C"/>
</dbReference>
<keyword evidence="3" id="KW-0378">Hydrolase</keyword>
<dbReference type="SUPFAM" id="SSF52172">
    <property type="entry name" value="CheY-like"/>
    <property type="match status" value="1"/>
</dbReference>
<dbReference type="EMBL" id="BJYG01000019">
    <property type="protein sequence ID" value="GEN63365.1"/>
    <property type="molecule type" value="Genomic_DNA"/>
</dbReference>
<dbReference type="PANTHER" id="PTHR42872">
    <property type="entry name" value="PROTEIN-GLUTAMATE METHYLESTERASE/PROTEIN-GLUTAMINE GLUTAMINASE"/>
    <property type="match status" value="1"/>
</dbReference>
<dbReference type="GO" id="GO:0006935">
    <property type="term" value="P:chemotaxis"/>
    <property type="evidence" value="ECO:0007669"/>
    <property type="project" value="UniProtKB-KW"/>
</dbReference>
<evidence type="ECO:0000256" key="6">
    <source>
        <dbReference type="PROSITE-ProRule" id="PRU00169"/>
    </source>
</evidence>
<dbReference type="InterPro" id="IPR011006">
    <property type="entry name" value="CheY-like_superfamily"/>
</dbReference>
<evidence type="ECO:0000256" key="3">
    <source>
        <dbReference type="ARBA" id="ARBA00022801"/>
    </source>
</evidence>
<evidence type="ECO:0000256" key="4">
    <source>
        <dbReference type="ARBA" id="ARBA00039140"/>
    </source>
</evidence>
<feature type="domain" description="Response regulatory" evidence="7">
    <location>
        <begin position="26"/>
        <end position="143"/>
    </location>
</feature>
<sequence length="365" mass="37226">MSDKIFSLEAAFRRNPSLPDDGSAVRILLVDDDPAVRQTLGNAIIALPNASICGEASDSEEAFDLIASTVPDLIVLRTDLPGMNGLQITRSIMVRQPTPIIVTADPATPDPEIAFEALRSGALALMPRLVPGHPAQTLASRIVACARTAKKVAIEPMKAPERPDTSITPRLIVLLAGDGAIGSVIRLLVGLDPVAAPLLLATDIDPGFFAAFVAWLNDIVPQGAAPMKQSAPGPLRAGPVHVLSAGMIATITPEAGVSLIAGQPGNVSEFDLLLITMAEALGPASASVLLGHAGNSGASGLLAVSRAGGTTFAEFPAACPFAQAPGLARRTGATGFCGSADTLASRLSGIAISATPQIRTSGHVS</sequence>
<dbReference type="AlphaFoldDB" id="A0A511XK86"/>
<keyword evidence="9" id="KW-1185">Reference proteome</keyword>
<dbReference type="Gene3D" id="3.40.50.2300">
    <property type="match status" value="1"/>
</dbReference>
<evidence type="ECO:0000313" key="8">
    <source>
        <dbReference type="EMBL" id="GEN63365.1"/>
    </source>
</evidence>
<dbReference type="GO" id="GO:0000156">
    <property type="term" value="F:phosphorelay response regulator activity"/>
    <property type="evidence" value="ECO:0007669"/>
    <property type="project" value="InterPro"/>
</dbReference>
<dbReference type="Proteomes" id="UP000321746">
    <property type="component" value="Unassembled WGS sequence"/>
</dbReference>
<dbReference type="Gene3D" id="3.40.50.180">
    <property type="entry name" value="Methylesterase CheB, C-terminal domain"/>
    <property type="match status" value="1"/>
</dbReference>
<accession>A0A511XK86</accession>